<dbReference type="InterPro" id="IPR036388">
    <property type="entry name" value="WH-like_DNA-bd_sf"/>
</dbReference>
<evidence type="ECO:0000256" key="2">
    <source>
        <dbReference type="ARBA" id="ARBA00023125"/>
    </source>
</evidence>
<feature type="region of interest" description="Disordered" evidence="4">
    <location>
        <begin position="314"/>
        <end position="338"/>
    </location>
</feature>
<organism evidence="6 7">
    <name type="scientific">Pseudonocardia benzenivorans</name>
    <dbReference type="NCBI Taxonomy" id="228005"/>
    <lineage>
        <taxon>Bacteria</taxon>
        <taxon>Bacillati</taxon>
        <taxon>Actinomycetota</taxon>
        <taxon>Actinomycetes</taxon>
        <taxon>Pseudonocardiales</taxon>
        <taxon>Pseudonocardiaceae</taxon>
        <taxon>Pseudonocardia</taxon>
    </lineage>
</organism>
<dbReference type="InterPro" id="IPR013196">
    <property type="entry name" value="HTH_11"/>
</dbReference>
<dbReference type="InterPro" id="IPR018356">
    <property type="entry name" value="Tscrpt_reg_HTH_DeoR_CS"/>
</dbReference>
<feature type="domain" description="HTH deoR-type" evidence="5">
    <location>
        <begin position="1"/>
        <end position="60"/>
    </location>
</feature>
<keyword evidence="1" id="KW-0805">Transcription regulation</keyword>
<dbReference type="PROSITE" id="PS00894">
    <property type="entry name" value="HTH_DEOR_1"/>
    <property type="match status" value="1"/>
</dbReference>
<keyword evidence="2" id="KW-0238">DNA-binding</keyword>
<evidence type="ECO:0000256" key="4">
    <source>
        <dbReference type="SAM" id="MobiDB-lite"/>
    </source>
</evidence>
<protein>
    <submittedName>
        <fullName evidence="6">Helix-turn-helix transcriptional regulator</fullName>
    </submittedName>
</protein>
<gene>
    <name evidence="6" type="ORF">ACFQ34_17430</name>
</gene>
<dbReference type="Pfam" id="PF13280">
    <property type="entry name" value="WYL"/>
    <property type="match status" value="1"/>
</dbReference>
<evidence type="ECO:0000313" key="6">
    <source>
        <dbReference type="EMBL" id="MFD1235075.1"/>
    </source>
</evidence>
<dbReference type="InterPro" id="IPR051534">
    <property type="entry name" value="CBASS_pafABC_assoc_protein"/>
</dbReference>
<dbReference type="PANTHER" id="PTHR34580">
    <property type="match status" value="1"/>
</dbReference>
<dbReference type="Gene3D" id="1.10.10.10">
    <property type="entry name" value="Winged helix-like DNA-binding domain superfamily/Winged helix DNA-binding domain"/>
    <property type="match status" value="1"/>
</dbReference>
<dbReference type="InterPro" id="IPR036390">
    <property type="entry name" value="WH_DNA-bd_sf"/>
</dbReference>
<sequence>MPARLLRLLALLQLRREWAGPELAERLGVTTRTIRRDVDRLRALDYPVAATTGSAGGYRLTSGRNLPPLVLDDEEAVAVAIGLATAAGGSVAGIADSSMRALGKLERVLPARLRPRLTALTSATEAVPGGDVPPADPTVLAVLASCADDRRLVTFAYRSRSDAPTLRRVEPHALVTVKGRWYLLAFDPERDDWRTFRVDRITDPATTHRAFAPRELPGGDAVAALAGSFAAATYRWTAVVTVAVPATDLRDRLPAALVGAVEQADGGSVVRISAESADLVVHDVATVAVVAPLTSIDAPAEIRERLRTLAARLAGTDLPPPGGAPVDNAPVDPAGTQP</sequence>
<dbReference type="PROSITE" id="PS52050">
    <property type="entry name" value="WYL"/>
    <property type="match status" value="1"/>
</dbReference>
<dbReference type="InterPro" id="IPR026881">
    <property type="entry name" value="WYL_dom"/>
</dbReference>
<evidence type="ECO:0000259" key="5">
    <source>
        <dbReference type="PROSITE" id="PS51000"/>
    </source>
</evidence>
<reference evidence="7" key="1">
    <citation type="journal article" date="2019" name="Int. J. Syst. Evol. Microbiol.">
        <title>The Global Catalogue of Microorganisms (GCM) 10K type strain sequencing project: providing services to taxonomists for standard genome sequencing and annotation.</title>
        <authorList>
            <consortium name="The Broad Institute Genomics Platform"/>
            <consortium name="The Broad Institute Genome Sequencing Center for Infectious Disease"/>
            <person name="Wu L."/>
            <person name="Ma J."/>
        </authorList>
    </citation>
    <scope>NUCLEOTIDE SEQUENCE [LARGE SCALE GENOMIC DNA]</scope>
    <source>
        <strain evidence="7">CCUG 49018</strain>
    </source>
</reference>
<dbReference type="PIRSF" id="PIRSF016838">
    <property type="entry name" value="PafC"/>
    <property type="match status" value="1"/>
</dbReference>
<proteinExistence type="predicted"/>
<evidence type="ECO:0000313" key="7">
    <source>
        <dbReference type="Proteomes" id="UP001597182"/>
    </source>
</evidence>
<dbReference type="RefSeq" id="WP_013672322.1">
    <property type="nucleotide sequence ID" value="NZ_BAABKS010000080.1"/>
</dbReference>
<dbReference type="Proteomes" id="UP001597182">
    <property type="component" value="Unassembled WGS sequence"/>
</dbReference>
<name>A0ABW3VJX9_9PSEU</name>
<dbReference type="InterPro" id="IPR001034">
    <property type="entry name" value="DeoR_HTH"/>
</dbReference>
<evidence type="ECO:0000256" key="1">
    <source>
        <dbReference type="ARBA" id="ARBA00023015"/>
    </source>
</evidence>
<keyword evidence="3" id="KW-0804">Transcription</keyword>
<keyword evidence="7" id="KW-1185">Reference proteome</keyword>
<dbReference type="InterPro" id="IPR028349">
    <property type="entry name" value="PafC-like"/>
</dbReference>
<dbReference type="PANTHER" id="PTHR34580:SF3">
    <property type="entry name" value="PROTEIN PAFB"/>
    <property type="match status" value="1"/>
</dbReference>
<dbReference type="EMBL" id="JBHTMB010000144">
    <property type="protein sequence ID" value="MFD1235075.1"/>
    <property type="molecule type" value="Genomic_DNA"/>
</dbReference>
<dbReference type="SUPFAM" id="SSF46785">
    <property type="entry name" value="Winged helix' DNA-binding domain"/>
    <property type="match status" value="1"/>
</dbReference>
<evidence type="ECO:0000256" key="3">
    <source>
        <dbReference type="ARBA" id="ARBA00023163"/>
    </source>
</evidence>
<dbReference type="Pfam" id="PF08279">
    <property type="entry name" value="HTH_11"/>
    <property type="match status" value="1"/>
</dbReference>
<comment type="caution">
    <text evidence="6">The sequence shown here is derived from an EMBL/GenBank/DDBJ whole genome shotgun (WGS) entry which is preliminary data.</text>
</comment>
<dbReference type="PROSITE" id="PS51000">
    <property type="entry name" value="HTH_DEOR_2"/>
    <property type="match status" value="1"/>
</dbReference>
<accession>A0ABW3VJX9</accession>